<dbReference type="AlphaFoldDB" id="A0A0N4Z7U1"/>
<dbReference type="STRING" id="131310.A0A0N4Z7U1"/>
<dbReference type="InterPro" id="IPR033469">
    <property type="entry name" value="CYTH-like_dom_sf"/>
</dbReference>
<dbReference type="Proteomes" id="UP000038045">
    <property type="component" value="Unplaced"/>
</dbReference>
<keyword evidence="1" id="KW-1185">Reference proteome</keyword>
<organism evidence="1 2">
    <name type="scientific">Parastrongyloides trichosuri</name>
    <name type="common">Possum-specific nematode worm</name>
    <dbReference type="NCBI Taxonomy" id="131310"/>
    <lineage>
        <taxon>Eukaryota</taxon>
        <taxon>Metazoa</taxon>
        <taxon>Ecdysozoa</taxon>
        <taxon>Nematoda</taxon>
        <taxon>Chromadorea</taxon>
        <taxon>Rhabditida</taxon>
        <taxon>Tylenchina</taxon>
        <taxon>Panagrolaimomorpha</taxon>
        <taxon>Strongyloidoidea</taxon>
        <taxon>Strongyloididae</taxon>
        <taxon>Parastrongyloides</taxon>
    </lineage>
</organism>
<dbReference type="Gene3D" id="2.40.320.10">
    <property type="entry name" value="Hypothetical Protein Pfu-838710-001"/>
    <property type="match status" value="1"/>
</dbReference>
<reference evidence="2" key="1">
    <citation type="submission" date="2017-02" db="UniProtKB">
        <authorList>
            <consortium name="WormBaseParasite"/>
        </authorList>
    </citation>
    <scope>IDENTIFICATION</scope>
</reference>
<dbReference type="PANTHER" id="PTHR21028:SF2">
    <property type="entry name" value="CYTH DOMAIN-CONTAINING PROTEIN"/>
    <property type="match status" value="1"/>
</dbReference>
<name>A0A0N4Z7U1_PARTI</name>
<sequence length="203" mass="23306">MESITFDNTIRFAKVRARVECVETMEAMIFKFTESLGRRSQIEAVYYNSPSGVLKMRKYMHADNYGELLSYGKPVKKSYKYVGEMKYSTLENSIETSSVLSFALGEKSTINILRRQFEKDCIIINLDFVEGLGHFMSLKYILDKCKDISDEDAVKTITDIMQQHFNYSKKDILPLGTYIDLLKSNGLPDSDYDEEHTSDSSSI</sequence>
<proteinExistence type="predicted"/>
<evidence type="ECO:0000313" key="1">
    <source>
        <dbReference type="Proteomes" id="UP000038045"/>
    </source>
</evidence>
<dbReference type="InterPro" id="IPR008173">
    <property type="entry name" value="Adenylyl_cyclase_CyaB"/>
</dbReference>
<dbReference type="PANTHER" id="PTHR21028">
    <property type="entry name" value="SI:CH211-156B7.4"/>
    <property type="match status" value="1"/>
</dbReference>
<accession>A0A0N4Z7U1</accession>
<protein>
    <submittedName>
        <fullName evidence="2">CYTH domain-containing protein</fullName>
    </submittedName>
</protein>
<dbReference type="SUPFAM" id="SSF55154">
    <property type="entry name" value="CYTH-like phosphatases"/>
    <property type="match status" value="1"/>
</dbReference>
<dbReference type="WBParaSite" id="PTRK_0000325200.1">
    <property type="protein sequence ID" value="PTRK_0000325200.1"/>
    <property type="gene ID" value="PTRK_0000325200"/>
</dbReference>
<evidence type="ECO:0000313" key="2">
    <source>
        <dbReference type="WBParaSite" id="PTRK_0000325200.1"/>
    </source>
</evidence>